<dbReference type="RefSeq" id="WP_220682711.1">
    <property type="nucleotide sequence ID" value="NZ_CP037968.1"/>
</dbReference>
<organism evidence="1 2">
    <name type="scientific">Methanofollis formosanus</name>
    <dbReference type="NCBI Taxonomy" id="299308"/>
    <lineage>
        <taxon>Archaea</taxon>
        <taxon>Methanobacteriati</taxon>
        <taxon>Methanobacteriota</taxon>
        <taxon>Stenosarchaea group</taxon>
        <taxon>Methanomicrobia</taxon>
        <taxon>Methanomicrobiales</taxon>
        <taxon>Methanomicrobiaceae</taxon>
        <taxon>Methanofollis</taxon>
    </lineage>
</organism>
<keyword evidence="2" id="KW-1185">Reference proteome</keyword>
<dbReference type="KEGG" id="mfk:E2N92_05620"/>
<reference evidence="1" key="2">
    <citation type="submission" date="2019-03" db="EMBL/GenBank/DDBJ databases">
        <authorList>
            <person name="Chen S.-C."/>
            <person name="Wu S.-Y."/>
            <person name="Lai M.-C."/>
        </authorList>
    </citation>
    <scope>NUCLEOTIDE SEQUENCE</scope>
    <source>
        <strain evidence="1">ML15</strain>
    </source>
</reference>
<evidence type="ECO:0000313" key="1">
    <source>
        <dbReference type="EMBL" id="QYZ78939.1"/>
    </source>
</evidence>
<dbReference type="EMBL" id="CP037968">
    <property type="protein sequence ID" value="QYZ78939.1"/>
    <property type="molecule type" value="Genomic_DNA"/>
</dbReference>
<dbReference type="OrthoDB" id="382972at2157"/>
<dbReference type="AlphaFoldDB" id="A0A8G1A213"/>
<accession>A0A8G1A213</accession>
<protein>
    <submittedName>
        <fullName evidence="1">Uncharacterized protein</fullName>
    </submittedName>
</protein>
<evidence type="ECO:0000313" key="2">
    <source>
        <dbReference type="Proteomes" id="UP000826709"/>
    </source>
</evidence>
<gene>
    <name evidence="1" type="ORF">E2N92_05620</name>
</gene>
<dbReference type="Proteomes" id="UP000826709">
    <property type="component" value="Chromosome"/>
</dbReference>
<reference evidence="1" key="1">
    <citation type="journal article" date="2005" name="Int. J. Syst. Evol. Microbiol.">
        <title>Methanofollis formosanus sp. nov., isolated from a fish pond.</title>
        <authorList>
            <person name="Wu S.Y."/>
            <person name="Chen S.C."/>
            <person name="Lai M.C."/>
        </authorList>
    </citation>
    <scope>NUCLEOTIDE SEQUENCE</scope>
    <source>
        <strain evidence="1">ML15</strain>
    </source>
</reference>
<sequence>MRSEHSSFSGCRYPEIFEILHHTDYFGEEDGPCSCILKKCVYSREWDYEYNEYYSRTLFGIDAALGILKGIVENPEERNFSEEIKRNLASMKDSERERIKGIIDHFPLKEISNHISRISLYTKEGREPRYLGFVDLSPFGVSEVYIRPPLWMTSPHYYLPCERIFFPDTALRLKENSAEMVSCVPFIKVQAEVAVCAQYAVRMALMILSQRPPTVPEIVFEASKTALKGGLDRHQEDGWYDDEIKQAIEDKGYGVHELGHCEYIRCEECGAEFNLNPRLKSPDLENIYAYVESGIPVILGIKDTSYLPWWPDETEGEAHAIVAIGHTISDDNRIDGLIVHDESTYPYQVLYEVLDNGTQIEDMIDSAIIPVPREVVVEYPVAKGIFNEIIGHLQENGILRDILYRPILVDAHHAKRMLGEEGKRAGIMDCTIPVDVRDAFLSAYMGRYVWLFELRYDTGDEHYEYTGDILIGTKDPVCMGMHVPEAGIYAYYEDERAEGLTFNEYSDDGEW</sequence>
<name>A0A8G1A213_9EURY</name>
<proteinExistence type="predicted"/>